<dbReference type="Proteomes" id="UP001396334">
    <property type="component" value="Unassembled WGS sequence"/>
</dbReference>
<protein>
    <submittedName>
        <fullName evidence="1">Uncharacterized protein</fullName>
    </submittedName>
</protein>
<reference evidence="1 2" key="1">
    <citation type="journal article" date="2024" name="G3 (Bethesda)">
        <title>Genome assembly of Hibiscus sabdariffa L. provides insights into metabolisms of medicinal natural products.</title>
        <authorList>
            <person name="Kim T."/>
        </authorList>
    </citation>
    <scope>NUCLEOTIDE SEQUENCE [LARGE SCALE GENOMIC DNA]</scope>
    <source>
        <strain evidence="1">TK-2024</strain>
        <tissue evidence="1">Old leaves</tissue>
    </source>
</reference>
<sequence>MTQIVTVLPTSDTRYKRSNNLVRQDGNWYMDLKVLQLFEQQRNLVHLRLMFSGRKRKYRFISETYKSNSKNTCYSDHEASIVQDTLTSAIDSSLGERMIWTIAAATHMFLVFWPNKQSGKSCASRQ</sequence>
<keyword evidence="2" id="KW-1185">Reference proteome</keyword>
<dbReference type="EMBL" id="JBBPBN010000016">
    <property type="protein sequence ID" value="KAK9021242.1"/>
    <property type="molecule type" value="Genomic_DNA"/>
</dbReference>
<evidence type="ECO:0000313" key="1">
    <source>
        <dbReference type="EMBL" id="KAK9021242.1"/>
    </source>
</evidence>
<organism evidence="1 2">
    <name type="scientific">Hibiscus sabdariffa</name>
    <name type="common">roselle</name>
    <dbReference type="NCBI Taxonomy" id="183260"/>
    <lineage>
        <taxon>Eukaryota</taxon>
        <taxon>Viridiplantae</taxon>
        <taxon>Streptophyta</taxon>
        <taxon>Embryophyta</taxon>
        <taxon>Tracheophyta</taxon>
        <taxon>Spermatophyta</taxon>
        <taxon>Magnoliopsida</taxon>
        <taxon>eudicotyledons</taxon>
        <taxon>Gunneridae</taxon>
        <taxon>Pentapetalae</taxon>
        <taxon>rosids</taxon>
        <taxon>malvids</taxon>
        <taxon>Malvales</taxon>
        <taxon>Malvaceae</taxon>
        <taxon>Malvoideae</taxon>
        <taxon>Hibiscus</taxon>
    </lineage>
</organism>
<proteinExistence type="predicted"/>
<gene>
    <name evidence="1" type="ORF">V6N11_011241</name>
</gene>
<evidence type="ECO:0000313" key="2">
    <source>
        <dbReference type="Proteomes" id="UP001396334"/>
    </source>
</evidence>
<accession>A0ABR2S7Y0</accession>
<name>A0ABR2S7Y0_9ROSI</name>
<comment type="caution">
    <text evidence="1">The sequence shown here is derived from an EMBL/GenBank/DDBJ whole genome shotgun (WGS) entry which is preliminary data.</text>
</comment>